<reference evidence="2" key="1">
    <citation type="submission" date="2022-06" db="EMBL/GenBank/DDBJ databases">
        <title>Novel species in genus nocardia.</title>
        <authorList>
            <person name="Li F."/>
        </authorList>
    </citation>
    <scope>NUCLEOTIDE SEQUENCE</scope>
    <source>
        <strain evidence="2">CDC141</strain>
    </source>
</reference>
<dbReference type="EMBL" id="JAMRXG010000001">
    <property type="protein sequence ID" value="MCM6772331.1"/>
    <property type="molecule type" value="Genomic_DNA"/>
</dbReference>
<evidence type="ECO:0008006" key="4">
    <source>
        <dbReference type="Google" id="ProtNLM"/>
    </source>
</evidence>
<keyword evidence="1" id="KW-0732">Signal</keyword>
<proteinExistence type="predicted"/>
<evidence type="ECO:0000313" key="3">
    <source>
        <dbReference type="Proteomes" id="UP001139157"/>
    </source>
</evidence>
<comment type="caution">
    <text evidence="2">The sequence shown here is derived from an EMBL/GenBank/DDBJ whole genome shotgun (WGS) entry which is preliminary data.</text>
</comment>
<gene>
    <name evidence="2" type="ORF">NDR86_02445</name>
</gene>
<dbReference type="AlphaFoldDB" id="A0A9X2IWX6"/>
<evidence type="ECO:0000256" key="1">
    <source>
        <dbReference type="SAM" id="SignalP"/>
    </source>
</evidence>
<feature type="signal peptide" evidence="1">
    <location>
        <begin position="1"/>
        <end position="27"/>
    </location>
</feature>
<organism evidence="2 3">
    <name type="scientific">Nocardia pulmonis</name>
    <dbReference type="NCBI Taxonomy" id="2951408"/>
    <lineage>
        <taxon>Bacteria</taxon>
        <taxon>Bacillati</taxon>
        <taxon>Actinomycetota</taxon>
        <taxon>Actinomycetes</taxon>
        <taxon>Mycobacteriales</taxon>
        <taxon>Nocardiaceae</taxon>
        <taxon>Nocardia</taxon>
    </lineage>
</organism>
<dbReference type="Proteomes" id="UP001139157">
    <property type="component" value="Unassembled WGS sequence"/>
</dbReference>
<protein>
    <recommendedName>
        <fullName evidence="4">Secreted protein</fullName>
    </recommendedName>
</protein>
<dbReference type="RefSeq" id="WP_251909192.1">
    <property type="nucleotide sequence ID" value="NZ_JAMRXG010000001.1"/>
</dbReference>
<accession>A0A9X2IWX6</accession>
<keyword evidence="3" id="KW-1185">Reference proteome</keyword>
<feature type="chain" id="PRO_5040990836" description="Secreted protein" evidence="1">
    <location>
        <begin position="28"/>
        <end position="171"/>
    </location>
</feature>
<name>A0A9X2IWX6_9NOCA</name>
<sequence>MRTSVKALAATLFSAAALIPVGGTAQAEPARAGCSGGELTWSVDKPISMIPRQVTFHTAGTLRDCTGVDGSTTATVAGVHESTSSCLNPADGPLTFTIAWSTGATSTVRGPWPVGMIQPTVGELDIISGHGAGRRVRIVANYNVWTPQMILGCLGPGVSAGNGTVDSLTFV</sequence>
<evidence type="ECO:0000313" key="2">
    <source>
        <dbReference type="EMBL" id="MCM6772331.1"/>
    </source>
</evidence>